<keyword evidence="4" id="KW-1133">Transmembrane helix</keyword>
<protein>
    <submittedName>
        <fullName evidence="5">Extracellular solute-binding protein</fullName>
    </submittedName>
</protein>
<dbReference type="Pfam" id="PF01547">
    <property type="entry name" value="SBP_bac_1"/>
    <property type="match status" value="1"/>
</dbReference>
<keyword evidence="2" id="KW-0813">Transport</keyword>
<feature type="transmembrane region" description="Helical" evidence="4">
    <location>
        <begin position="99"/>
        <end position="115"/>
    </location>
</feature>
<keyword evidence="3" id="KW-0732">Signal</keyword>
<dbReference type="KEGG" id="hbq:QI031_24300"/>
<dbReference type="PANTHER" id="PTHR30061:SF50">
    <property type="entry name" value="MALTOSE_MALTODEXTRIN-BINDING PERIPLASMIC PROTEIN"/>
    <property type="match status" value="1"/>
</dbReference>
<feature type="transmembrane region" description="Helical" evidence="4">
    <location>
        <begin position="12"/>
        <end position="32"/>
    </location>
</feature>
<evidence type="ECO:0000256" key="4">
    <source>
        <dbReference type="SAM" id="Phobius"/>
    </source>
</evidence>
<feature type="transmembrane region" description="Helical" evidence="4">
    <location>
        <begin position="69"/>
        <end position="87"/>
    </location>
</feature>
<evidence type="ECO:0000256" key="1">
    <source>
        <dbReference type="ARBA" id="ARBA00008520"/>
    </source>
</evidence>
<dbReference type="GO" id="GO:0055052">
    <property type="term" value="C:ATP-binding cassette (ABC) transporter complex, substrate-binding subunit-containing"/>
    <property type="evidence" value="ECO:0007669"/>
    <property type="project" value="TreeGrafter"/>
</dbReference>
<dbReference type="InterPro" id="IPR006059">
    <property type="entry name" value="SBP"/>
</dbReference>
<evidence type="ECO:0000256" key="2">
    <source>
        <dbReference type="ARBA" id="ARBA00022448"/>
    </source>
</evidence>
<name>A0AAJ6P8J6_9CYAN</name>
<sequence>MDLSEPPKLLVPYVSGLIILCISVLWLVDQFVTWFRTRTSDFPFEPLIATATALGLLFVSPGLEEKDWTLSWVIFLIALAVLIWMMGKIQNIKRWQFQTVIAIFVLVNVILFWNYNQNDLHGETIKVMLQTEPDRESIDNYWTRTWEKSAAEQFQKDFGVKVEIIPVKTGVSKRLDQFLEALDPELPLKQGDEVDVFAIDVIWTGLMARHAANLQPIFQDFSNKFNFNIFENNKVRVGNNTKLVAVPWFIDNGLLFYRKDLLKKYFQSDLPPNTWQELEQKAVEIQNQERKLGNKDFWGFVWQGDPSEGLVCNALEWQFSHGGGTVVAVKNNVIDVDINVEATTKAFERAKNWIGKISPPDILIDYDHKKAYRTWRKGNAAFMRNWLYAYSDTFKESPELPNLQGDVGVTLLPKGDDKNATYASALGGWQLMINAHSQGKQKKAAIEFVKFLLSREQQKLLALKTGKVPALKELYTDAEVLDKLPFLNDNEDNSKLNKLFTGESPVIVQRPSSLTDRSYPIISEVYLNGVRNILQRNVVDTRKAVEMLRDRVKNHLNT</sequence>
<evidence type="ECO:0000313" key="5">
    <source>
        <dbReference type="EMBL" id="WGV24854.1"/>
    </source>
</evidence>
<keyword evidence="4" id="KW-0812">Transmembrane</keyword>
<dbReference type="AlphaFoldDB" id="A0AAJ6P8J6"/>
<dbReference type="GO" id="GO:1901982">
    <property type="term" value="F:maltose binding"/>
    <property type="evidence" value="ECO:0007669"/>
    <property type="project" value="TreeGrafter"/>
</dbReference>
<evidence type="ECO:0000313" key="6">
    <source>
        <dbReference type="Proteomes" id="UP001223520"/>
    </source>
</evidence>
<dbReference type="Gene3D" id="3.40.190.10">
    <property type="entry name" value="Periplasmic binding protein-like II"/>
    <property type="match status" value="2"/>
</dbReference>
<dbReference type="Proteomes" id="UP001223520">
    <property type="component" value="Chromosome"/>
</dbReference>
<gene>
    <name evidence="5" type="ORF">QI031_24300</name>
</gene>
<dbReference type="EMBL" id="CP124543">
    <property type="protein sequence ID" value="WGV24854.1"/>
    <property type="molecule type" value="Genomic_DNA"/>
</dbReference>
<organism evidence="5 6">
    <name type="scientific">Halotia branconii CENA392</name>
    <dbReference type="NCBI Taxonomy" id="1539056"/>
    <lineage>
        <taxon>Bacteria</taxon>
        <taxon>Bacillati</taxon>
        <taxon>Cyanobacteriota</taxon>
        <taxon>Cyanophyceae</taxon>
        <taxon>Nostocales</taxon>
        <taxon>Nodulariaceae</taxon>
        <taxon>Halotia</taxon>
    </lineage>
</organism>
<proteinExistence type="inferred from homology"/>
<dbReference type="RefSeq" id="WP_281482166.1">
    <property type="nucleotide sequence ID" value="NZ_CP124543.1"/>
</dbReference>
<dbReference type="PANTHER" id="PTHR30061">
    <property type="entry name" value="MALTOSE-BINDING PERIPLASMIC PROTEIN"/>
    <property type="match status" value="1"/>
</dbReference>
<dbReference type="SUPFAM" id="SSF53850">
    <property type="entry name" value="Periplasmic binding protein-like II"/>
    <property type="match status" value="1"/>
</dbReference>
<keyword evidence="4" id="KW-0472">Membrane</keyword>
<reference evidence="5 6" key="1">
    <citation type="journal article" date="2023" name="Limnol Oceanogr Lett">
        <title>Environmental adaptations by the intertidal Antarctic cyanobacterium Halotia branconii CENA392 as revealed using long-read genome sequencing.</title>
        <authorList>
            <person name="Dextro R.B."/>
            <person name="Delbaje E."/>
            <person name="Freitas P.N.N."/>
            <person name="Geraldes V."/>
            <person name="Pinto E."/>
            <person name="Long P.F."/>
            <person name="Fiore M.F."/>
        </authorList>
    </citation>
    <scope>NUCLEOTIDE SEQUENCE [LARGE SCALE GENOMIC DNA]</scope>
    <source>
        <strain evidence="5 6">CENA392</strain>
    </source>
</reference>
<dbReference type="GO" id="GO:0015768">
    <property type="term" value="P:maltose transport"/>
    <property type="evidence" value="ECO:0007669"/>
    <property type="project" value="TreeGrafter"/>
</dbReference>
<evidence type="ECO:0000256" key="3">
    <source>
        <dbReference type="ARBA" id="ARBA00022729"/>
    </source>
</evidence>
<feature type="transmembrane region" description="Helical" evidence="4">
    <location>
        <begin position="44"/>
        <end position="63"/>
    </location>
</feature>
<dbReference type="GO" id="GO:0042956">
    <property type="term" value="P:maltodextrin transmembrane transport"/>
    <property type="evidence" value="ECO:0007669"/>
    <property type="project" value="TreeGrafter"/>
</dbReference>
<accession>A0AAJ6P8J6</accession>
<comment type="similarity">
    <text evidence="1">Belongs to the bacterial solute-binding protein 1 family.</text>
</comment>
<keyword evidence="6" id="KW-1185">Reference proteome</keyword>